<evidence type="ECO:0000313" key="3">
    <source>
        <dbReference type="Proteomes" id="UP000824025"/>
    </source>
</evidence>
<evidence type="ECO:0000256" key="1">
    <source>
        <dbReference type="SAM" id="Phobius"/>
    </source>
</evidence>
<comment type="caution">
    <text evidence="2">The sequence shown here is derived from an EMBL/GenBank/DDBJ whole genome shotgun (WGS) entry which is preliminary data.</text>
</comment>
<gene>
    <name evidence="2" type="ORF">H9726_02945</name>
</gene>
<feature type="transmembrane region" description="Helical" evidence="1">
    <location>
        <begin position="58"/>
        <end position="78"/>
    </location>
</feature>
<reference evidence="2" key="2">
    <citation type="submission" date="2021-04" db="EMBL/GenBank/DDBJ databases">
        <authorList>
            <person name="Gilroy R."/>
        </authorList>
    </citation>
    <scope>NUCLEOTIDE SEQUENCE</scope>
    <source>
        <strain evidence="2">CHK192-19661</strain>
    </source>
</reference>
<sequence length="110" mass="12684">MRTEKKFFRFPNKNPPAKPVVFHFRAISPNITSGAQAALITTWQACDCYLPPVNGHSLCLTFFSYAFAPLFLFLIFIFPFIFLSLLFLLFLPYFLLPFLLLFSVHPQSLS</sequence>
<dbReference type="EMBL" id="DXCF01000015">
    <property type="protein sequence ID" value="HIZ09427.1"/>
    <property type="molecule type" value="Genomic_DNA"/>
</dbReference>
<organism evidence="2 3">
    <name type="scientific">Candidatus Borkfalkia avicola</name>
    <dbReference type="NCBI Taxonomy" id="2838503"/>
    <lineage>
        <taxon>Bacteria</taxon>
        <taxon>Bacillati</taxon>
        <taxon>Bacillota</taxon>
        <taxon>Clostridia</taxon>
        <taxon>Christensenellales</taxon>
        <taxon>Christensenellaceae</taxon>
        <taxon>Candidatus Borkfalkia</taxon>
    </lineage>
</organism>
<accession>A0A9D2D696</accession>
<reference evidence="2" key="1">
    <citation type="journal article" date="2021" name="PeerJ">
        <title>Extensive microbial diversity within the chicken gut microbiome revealed by metagenomics and culture.</title>
        <authorList>
            <person name="Gilroy R."/>
            <person name="Ravi A."/>
            <person name="Getino M."/>
            <person name="Pursley I."/>
            <person name="Horton D.L."/>
            <person name="Alikhan N.F."/>
            <person name="Baker D."/>
            <person name="Gharbi K."/>
            <person name="Hall N."/>
            <person name="Watson M."/>
            <person name="Adriaenssens E.M."/>
            <person name="Foster-Nyarko E."/>
            <person name="Jarju S."/>
            <person name="Secka A."/>
            <person name="Antonio M."/>
            <person name="Oren A."/>
            <person name="Chaudhuri R.R."/>
            <person name="La Ragione R."/>
            <person name="Hildebrand F."/>
            <person name="Pallen M.J."/>
        </authorList>
    </citation>
    <scope>NUCLEOTIDE SEQUENCE</scope>
    <source>
        <strain evidence="2">CHK192-19661</strain>
    </source>
</reference>
<dbReference type="AlphaFoldDB" id="A0A9D2D696"/>
<feature type="transmembrane region" description="Helical" evidence="1">
    <location>
        <begin position="84"/>
        <end position="104"/>
    </location>
</feature>
<protein>
    <submittedName>
        <fullName evidence="2">Uncharacterized protein</fullName>
    </submittedName>
</protein>
<evidence type="ECO:0000313" key="2">
    <source>
        <dbReference type="EMBL" id="HIZ09427.1"/>
    </source>
</evidence>
<name>A0A9D2D696_9FIRM</name>
<keyword evidence="1" id="KW-1133">Transmembrane helix</keyword>
<proteinExistence type="predicted"/>
<keyword evidence="1" id="KW-0472">Membrane</keyword>
<dbReference type="Proteomes" id="UP000824025">
    <property type="component" value="Unassembled WGS sequence"/>
</dbReference>
<keyword evidence="1" id="KW-0812">Transmembrane</keyword>